<feature type="transmembrane region" description="Helical" evidence="10">
    <location>
        <begin position="758"/>
        <end position="779"/>
    </location>
</feature>
<evidence type="ECO:0000256" key="7">
    <source>
        <dbReference type="ARBA" id="ARBA00023136"/>
    </source>
</evidence>
<keyword evidence="5 10" id="KW-0812">Transmembrane</keyword>
<dbReference type="FunFam" id="1.20.1640.10:FF:000013">
    <property type="entry name" value="PaTched Related family"/>
    <property type="match status" value="1"/>
</dbReference>
<dbReference type="SUPFAM" id="SSF46689">
    <property type="entry name" value="Homeodomain-like"/>
    <property type="match status" value="1"/>
</dbReference>
<proteinExistence type="inferred from homology"/>
<feature type="transmembrane region" description="Helical" evidence="10">
    <location>
        <begin position="434"/>
        <end position="462"/>
    </location>
</feature>
<evidence type="ECO:0000259" key="11">
    <source>
        <dbReference type="PROSITE" id="PS50156"/>
    </source>
</evidence>
<dbReference type="OMA" id="IAGIHEH"/>
<dbReference type="eggNOG" id="KOG1934">
    <property type="taxonomic scope" value="Eukaryota"/>
</dbReference>
<keyword evidence="8" id="KW-0325">Glycoprotein</keyword>
<accession>E3MBJ9</accession>
<feature type="transmembrane region" description="Helical" evidence="10">
    <location>
        <begin position="334"/>
        <end position="358"/>
    </location>
</feature>
<dbReference type="GO" id="GO:0006897">
    <property type="term" value="P:endocytosis"/>
    <property type="evidence" value="ECO:0007669"/>
    <property type="project" value="TreeGrafter"/>
</dbReference>
<dbReference type="PROSITE" id="PS50156">
    <property type="entry name" value="SSD"/>
    <property type="match status" value="1"/>
</dbReference>
<keyword evidence="6 10" id="KW-1133">Transmembrane helix</keyword>
<evidence type="ECO:0000313" key="13">
    <source>
        <dbReference type="Proteomes" id="UP000008281"/>
    </source>
</evidence>
<evidence type="ECO:0000256" key="9">
    <source>
        <dbReference type="SAM" id="MobiDB-lite"/>
    </source>
</evidence>
<dbReference type="PANTHER" id="PTHR10796">
    <property type="entry name" value="PATCHED-RELATED"/>
    <property type="match status" value="1"/>
</dbReference>
<feature type="transmembrane region" description="Helical" evidence="10">
    <location>
        <begin position="861"/>
        <end position="881"/>
    </location>
</feature>
<feature type="region of interest" description="Disordered" evidence="9">
    <location>
        <begin position="899"/>
        <end position="943"/>
    </location>
</feature>
<dbReference type="FunCoup" id="E3MBJ9">
    <property type="interactions" value="21"/>
</dbReference>
<dbReference type="GO" id="GO:0030659">
    <property type="term" value="C:cytoplasmic vesicle membrane"/>
    <property type="evidence" value="ECO:0007669"/>
    <property type="project" value="TreeGrafter"/>
</dbReference>
<keyword evidence="7 10" id="KW-0472">Membrane</keyword>
<dbReference type="PANTHER" id="PTHR10796:SF87">
    <property type="entry name" value="SSD DOMAIN-CONTAINING PROTEIN"/>
    <property type="match status" value="1"/>
</dbReference>
<dbReference type="InterPro" id="IPR051697">
    <property type="entry name" value="Patched_domain-protein"/>
</dbReference>
<feature type="transmembrane region" description="Helical" evidence="10">
    <location>
        <begin position="829"/>
        <end position="849"/>
    </location>
</feature>
<dbReference type="EMBL" id="DS268433">
    <property type="protein sequence ID" value="EFO97772.1"/>
    <property type="molecule type" value="Genomic_DNA"/>
</dbReference>
<dbReference type="Proteomes" id="UP000008281">
    <property type="component" value="Unassembled WGS sequence"/>
</dbReference>
<protein>
    <submittedName>
        <fullName evidence="12">CRE-PTR-16 protein</fullName>
    </submittedName>
</protein>
<evidence type="ECO:0000256" key="6">
    <source>
        <dbReference type="ARBA" id="ARBA00022989"/>
    </source>
</evidence>
<evidence type="ECO:0000256" key="2">
    <source>
        <dbReference type="ARBA" id="ARBA00004651"/>
    </source>
</evidence>
<dbReference type="STRING" id="31234.E3MBJ9"/>
<feature type="transmembrane region" description="Helical" evidence="10">
    <location>
        <begin position="305"/>
        <end position="322"/>
    </location>
</feature>
<reference evidence="12" key="1">
    <citation type="submission" date="2007-07" db="EMBL/GenBank/DDBJ databases">
        <title>PCAP assembly of the Caenorhabditis remanei genome.</title>
        <authorList>
            <consortium name="The Caenorhabditis remanei Sequencing Consortium"/>
            <person name="Wilson R.K."/>
        </authorList>
    </citation>
    <scope>NUCLEOTIDE SEQUENCE [LARGE SCALE GENOMIC DNA]</scope>
    <source>
        <strain evidence="12">PB4641</strain>
    </source>
</reference>
<feature type="compositionally biased region" description="Low complexity" evidence="9">
    <location>
        <begin position="910"/>
        <end position="922"/>
    </location>
</feature>
<gene>
    <name evidence="12" type="primary">Cre-ptr-16</name>
    <name evidence="12" type="ORF">CRE_15923</name>
</gene>
<feature type="transmembrane region" description="Helical" evidence="10">
    <location>
        <begin position="364"/>
        <end position="387"/>
    </location>
</feature>
<dbReference type="GO" id="GO:0018996">
    <property type="term" value="P:molting cycle, collagen and cuticulin-based cuticle"/>
    <property type="evidence" value="ECO:0007669"/>
    <property type="project" value="TreeGrafter"/>
</dbReference>
<dbReference type="OrthoDB" id="6510177at2759"/>
<evidence type="ECO:0000256" key="1">
    <source>
        <dbReference type="ARBA" id="ARBA00004123"/>
    </source>
</evidence>
<evidence type="ECO:0000256" key="5">
    <source>
        <dbReference type="ARBA" id="ARBA00022692"/>
    </source>
</evidence>
<dbReference type="InterPro" id="IPR000731">
    <property type="entry name" value="SSD"/>
</dbReference>
<evidence type="ECO:0000256" key="10">
    <source>
        <dbReference type="SAM" id="Phobius"/>
    </source>
</evidence>
<feature type="domain" description="SSD" evidence="11">
    <location>
        <begin position="304"/>
        <end position="462"/>
    </location>
</feature>
<name>E3MBJ9_CAERE</name>
<feature type="transmembrane region" description="Helical" evidence="10">
    <location>
        <begin position="786"/>
        <end position="809"/>
    </location>
</feature>
<keyword evidence="4" id="KW-1003">Cell membrane</keyword>
<evidence type="ECO:0000256" key="8">
    <source>
        <dbReference type="ARBA" id="ARBA00023180"/>
    </source>
</evidence>
<organism evidence="13">
    <name type="scientific">Caenorhabditis remanei</name>
    <name type="common">Caenorhabditis vulgaris</name>
    <dbReference type="NCBI Taxonomy" id="31234"/>
    <lineage>
        <taxon>Eukaryota</taxon>
        <taxon>Metazoa</taxon>
        <taxon>Ecdysozoa</taxon>
        <taxon>Nematoda</taxon>
        <taxon>Chromadorea</taxon>
        <taxon>Rhabditida</taxon>
        <taxon>Rhabditina</taxon>
        <taxon>Rhabditomorpha</taxon>
        <taxon>Rhabditoidea</taxon>
        <taxon>Rhabditidae</taxon>
        <taxon>Peloderinae</taxon>
        <taxon>Caenorhabditis</taxon>
    </lineage>
</organism>
<comment type="similarity">
    <text evidence="3">Belongs to the patched family.</text>
</comment>
<dbReference type="InterPro" id="IPR003392">
    <property type="entry name" value="PTHD_SSD"/>
</dbReference>
<keyword evidence="13" id="KW-1185">Reference proteome</keyword>
<dbReference type="HOGENOM" id="CLU_002359_2_1_1"/>
<dbReference type="InterPro" id="IPR009057">
    <property type="entry name" value="Homeodomain-like_sf"/>
</dbReference>
<dbReference type="Gene3D" id="1.20.1640.10">
    <property type="entry name" value="Multidrug efflux transporter AcrB transmembrane domain"/>
    <property type="match status" value="2"/>
</dbReference>
<dbReference type="InParanoid" id="E3MBJ9"/>
<evidence type="ECO:0000256" key="3">
    <source>
        <dbReference type="ARBA" id="ARBA00005585"/>
    </source>
</evidence>
<dbReference type="GO" id="GO:0005634">
    <property type="term" value="C:nucleus"/>
    <property type="evidence" value="ECO:0007669"/>
    <property type="project" value="UniProtKB-SubCell"/>
</dbReference>
<dbReference type="SUPFAM" id="SSF82866">
    <property type="entry name" value="Multidrug efflux transporter AcrB transmembrane domain"/>
    <property type="match status" value="2"/>
</dbReference>
<evidence type="ECO:0000313" key="12">
    <source>
        <dbReference type="EMBL" id="EFO97772.1"/>
    </source>
</evidence>
<sequence length="943" mass="106465">MASPSPHRSSILKLFKAGVAPVDIIKRLGVPSRTVYDSISRFKKLGTFLDRRGRGRKATVVTPDRIKAVKERIRRNAHRSIRKMAEGMKISRRLLGRIVKDKLKLTCYRVRKADILSEATTKKRLERSKKLLQRTRNGDHLITVFSDEQLFTVQAKFNPQNHRVLAETYEEAFASGKTIHQTSHPASVMVIPLFNLIYRNASSRLHPNFRLTYPTMHLYNDEYYVGEHFAGVKIDPNTNVISRVKVVVLYFRTDRQTPEISSVINEWERSLFDYVEHFEHPTLNMTVNSDAMIAREVRTNGLTCVPFFSFSVAAVVIFIFATNSREHFVFSHNVVMAILGIAGPLMATGTTFGFLFLFGVPFNSITLVMPFLIIGVGCDDVFIIIHAMRKTDKTESLEDQIAETMEEAGPSITVTSATNCLSFAIGIATPTPAISLFCLYTCIAVAVDFVYQLTFFVAVLVYEEKRLEKMRKEEKREKVDLETPRPKQILSVQNSIRSCAGAHPPPANPNGIVSRYCRFLKDWRTRVTLLLILCGYWTASYYGCKTMEIKMDTTNLIMKDSPLNNIAWIYERFLWSEGQLVLVFVNNPPDLSNEQNQHEVLELVNRFETLPYSMGKNSTSIWLRSFLYQSSLYHNTKGFNGLLQEWLDDTEGGGARWNDMLRLKKAENGTILGVNKFMFATACAMGDDANWATRERLQKQWRGVAHEYAHFNVTVFQSYSFYIDQLDSIGGTTMSTVVWAAITMDLACLLMIPGINSILTSTIAMASINVGVFGLLSIWKVNLDPITMCTTLMSIGFSVDFTAHISYHYYRNPTSWTTDERLADALKSIGWPMIQAASSTVLCVFPLMFNTSYMIWVFVKTILLVTLLGILHGIIFLPALLLTSGDLNRLFGASDNVAPEKKTDKLGDISQTSSFSSTNSETALVKKDDSTELKTMPQERGSG</sequence>
<dbReference type="GO" id="GO:0005886">
    <property type="term" value="C:plasma membrane"/>
    <property type="evidence" value="ECO:0007669"/>
    <property type="project" value="UniProtKB-SubCell"/>
</dbReference>
<comment type="subcellular location">
    <subcellularLocation>
        <location evidence="2">Cell membrane</location>
        <topology evidence="2">Multi-pass membrane protein</topology>
    </subcellularLocation>
    <subcellularLocation>
        <location evidence="1">Nucleus</location>
    </subcellularLocation>
</comment>
<dbReference type="Pfam" id="PF02460">
    <property type="entry name" value="Patched"/>
    <property type="match status" value="1"/>
</dbReference>
<feature type="transmembrane region" description="Helical" evidence="10">
    <location>
        <begin position="408"/>
        <end position="428"/>
    </location>
</feature>
<dbReference type="AlphaFoldDB" id="E3MBJ9"/>
<evidence type="ECO:0000256" key="4">
    <source>
        <dbReference type="ARBA" id="ARBA00022475"/>
    </source>
</evidence>